<dbReference type="InterPro" id="IPR006620">
    <property type="entry name" value="Pro_4_hyd_alph"/>
</dbReference>
<dbReference type="PROSITE" id="PS51471">
    <property type="entry name" value="FE2OG_OXY"/>
    <property type="match status" value="1"/>
</dbReference>
<sequence length="536" mass="61107">ALTTVLLPLLLLLTCSVNAEFYSSIHAMSKVFGYEQKLLQHTQKFIADNDSKLDFLKARLEEFERERNEALQWGVAYFESPLNKYLLSKRLTVDWQRIANLMAAATGEKPLSRLHQLRRKKYMPNEQELEGAIDGLLRLQSIYRLQTKHIAAGILDGVSYGTQLNAEHCLDIGAYALRFEHLQLAHAWLIEANSRLTSADRSQLQPLIAEKLAQVKDRLSNNHGLNDTAEVKHKQNAGEFEEHPVSVVVFAAKNIEFNIHSLQPVPENLSILNEFDAYRYTCSGHIKTTPQEQRGLRCGYLTETHPFLLLAPLKVEELSTDPLLLLYHEVIYQSEIDIITELIKNNIERATVTGQNSSTVSNARTSQFTFIPKTHHKVLQTIDRRVEDMTDLNLIFAEDHQLSNYGVGGHYSHHMDWFYPNAFETKQVSHPEMGNRIATVLFYLTDVAQGGGTAFPVIKQLLKPEKYAAAFWYNLHASGVGDVRVMHGACPIIAGSKWVLNRWIREFHQSDRRPCNLWDDAQITLNQLLELSKRAN</sequence>
<evidence type="ECO:0000313" key="17">
    <source>
        <dbReference type="Proteomes" id="UP001200034"/>
    </source>
</evidence>
<evidence type="ECO:0000256" key="11">
    <source>
        <dbReference type="ARBA" id="ARBA00023004"/>
    </source>
</evidence>
<evidence type="ECO:0000256" key="7">
    <source>
        <dbReference type="ARBA" id="ARBA00022824"/>
    </source>
</evidence>
<feature type="non-terminal residue" evidence="16">
    <location>
        <position position="536"/>
    </location>
</feature>
<dbReference type="EMBL" id="JAJJHW010000824">
    <property type="protein sequence ID" value="KAH8381549.1"/>
    <property type="molecule type" value="Genomic_DNA"/>
</dbReference>
<comment type="subcellular location">
    <subcellularLocation>
        <location evidence="3">Endoplasmic reticulum lumen</location>
    </subcellularLocation>
</comment>
<dbReference type="Pfam" id="PF08336">
    <property type="entry name" value="P4Ha_N"/>
    <property type="match status" value="1"/>
</dbReference>
<comment type="similarity">
    <text evidence="4">Belongs to the P4HA family.</text>
</comment>
<accession>A0AAD4PPT6</accession>
<dbReference type="Gene3D" id="1.25.40.10">
    <property type="entry name" value="Tetratricopeptide repeat domain"/>
    <property type="match status" value="1"/>
</dbReference>
<evidence type="ECO:0000256" key="4">
    <source>
        <dbReference type="ARBA" id="ARBA00006511"/>
    </source>
</evidence>
<dbReference type="InterPro" id="IPR005123">
    <property type="entry name" value="Oxoglu/Fe-dep_dioxygenase_dom"/>
</dbReference>
<evidence type="ECO:0000256" key="14">
    <source>
        <dbReference type="SAM" id="SignalP"/>
    </source>
</evidence>
<dbReference type="Gene3D" id="6.10.140.1460">
    <property type="match status" value="1"/>
</dbReference>
<dbReference type="EC" id="1.14.11.2" evidence="5"/>
<protein>
    <recommendedName>
        <fullName evidence="5">procollagen-proline 4-dioxygenase</fullName>
        <ecNumber evidence="5">1.14.11.2</ecNumber>
    </recommendedName>
</protein>
<keyword evidence="9" id="KW-0223">Dioxygenase</keyword>
<reference evidence="16" key="1">
    <citation type="journal article" date="2021" name="Mol. Ecol. Resour.">
        <title>Phylogenomic analyses of the genus Drosophila reveals genomic signals of climate adaptation.</title>
        <authorList>
            <person name="Li F."/>
            <person name="Rane R.V."/>
            <person name="Luria V."/>
            <person name="Xiong Z."/>
            <person name="Chen J."/>
            <person name="Li Z."/>
            <person name="Catullo R.A."/>
            <person name="Griffin P.C."/>
            <person name="Schiffer M."/>
            <person name="Pearce S."/>
            <person name="Lee S.F."/>
            <person name="McElroy K."/>
            <person name="Stocker A."/>
            <person name="Shirriffs J."/>
            <person name="Cockerell F."/>
            <person name="Coppin C."/>
            <person name="Sgro C.M."/>
            <person name="Karger A."/>
            <person name="Cain J.W."/>
            <person name="Weber J.A."/>
            <person name="Santpere G."/>
            <person name="Kirschner M.W."/>
            <person name="Hoffmann A.A."/>
            <person name="Oakeshott J.G."/>
            <person name="Zhang G."/>
        </authorList>
    </citation>
    <scope>NUCLEOTIDE SEQUENCE</scope>
    <source>
        <strain evidence="16">BGI-SZ-2011g</strain>
    </source>
</reference>
<dbReference type="InterPro" id="IPR045054">
    <property type="entry name" value="P4HA-like"/>
</dbReference>
<dbReference type="GO" id="GO:0005506">
    <property type="term" value="F:iron ion binding"/>
    <property type="evidence" value="ECO:0007669"/>
    <property type="project" value="InterPro"/>
</dbReference>
<keyword evidence="6" id="KW-0479">Metal-binding</keyword>
<dbReference type="InterPro" id="IPR044862">
    <property type="entry name" value="Pro_4_hyd_alph_FE2OG_OXY"/>
</dbReference>
<feature type="coiled-coil region" evidence="13">
    <location>
        <begin position="46"/>
        <end position="73"/>
    </location>
</feature>
<keyword evidence="14" id="KW-0732">Signal</keyword>
<feature type="domain" description="Fe2OG dioxygenase" evidence="15">
    <location>
        <begin position="396"/>
        <end position="506"/>
    </location>
</feature>
<dbReference type="GO" id="GO:0004656">
    <property type="term" value="F:procollagen-proline 4-dioxygenase activity"/>
    <property type="evidence" value="ECO:0007669"/>
    <property type="project" value="UniProtKB-EC"/>
</dbReference>
<dbReference type="GO" id="GO:0031418">
    <property type="term" value="F:L-ascorbic acid binding"/>
    <property type="evidence" value="ECO:0007669"/>
    <property type="project" value="UniProtKB-KW"/>
</dbReference>
<evidence type="ECO:0000256" key="2">
    <source>
        <dbReference type="ARBA" id="ARBA00002035"/>
    </source>
</evidence>
<evidence type="ECO:0000256" key="1">
    <source>
        <dbReference type="ARBA" id="ARBA00001961"/>
    </source>
</evidence>
<dbReference type="PANTHER" id="PTHR10869">
    <property type="entry name" value="PROLYL 4-HYDROXYLASE ALPHA SUBUNIT"/>
    <property type="match status" value="1"/>
</dbReference>
<comment type="caution">
    <text evidence="16">The sequence shown here is derived from an EMBL/GenBank/DDBJ whole genome shotgun (WGS) entry which is preliminary data.</text>
</comment>
<feature type="non-terminal residue" evidence="16">
    <location>
        <position position="1"/>
    </location>
</feature>
<evidence type="ECO:0000256" key="12">
    <source>
        <dbReference type="ARBA" id="ARBA00023180"/>
    </source>
</evidence>
<keyword evidence="8" id="KW-0847">Vitamin C</keyword>
<dbReference type="Gene3D" id="2.60.120.620">
    <property type="entry name" value="q2cbj1_9rhob like domain"/>
    <property type="match status" value="1"/>
</dbReference>
<evidence type="ECO:0000256" key="5">
    <source>
        <dbReference type="ARBA" id="ARBA00012269"/>
    </source>
</evidence>
<comment type="cofactor">
    <cofactor evidence="1">
        <name>L-ascorbate</name>
        <dbReference type="ChEBI" id="CHEBI:38290"/>
    </cofactor>
</comment>
<feature type="signal peptide" evidence="14">
    <location>
        <begin position="1"/>
        <end position="19"/>
    </location>
</feature>
<gene>
    <name evidence="16" type="ORF">KR093_007813</name>
</gene>
<dbReference type="AlphaFoldDB" id="A0AAD4PPT6"/>
<keyword evidence="10" id="KW-0560">Oxidoreductase</keyword>
<keyword evidence="17" id="KW-1185">Reference proteome</keyword>
<evidence type="ECO:0000256" key="8">
    <source>
        <dbReference type="ARBA" id="ARBA00022896"/>
    </source>
</evidence>
<dbReference type="InterPro" id="IPR011990">
    <property type="entry name" value="TPR-like_helical_dom_sf"/>
</dbReference>
<name>A0AAD4PPT6_9MUSC</name>
<keyword evidence="13" id="KW-0175">Coiled coil</keyword>
<dbReference type="PANTHER" id="PTHR10869:SF244">
    <property type="entry name" value="PROLYL 4-HYDROXYLASE SUBUNIT ALPHA-2"/>
    <property type="match status" value="1"/>
</dbReference>
<evidence type="ECO:0000256" key="9">
    <source>
        <dbReference type="ARBA" id="ARBA00022964"/>
    </source>
</evidence>
<keyword evidence="11" id="KW-0408">Iron</keyword>
<feature type="chain" id="PRO_5041969971" description="procollagen-proline 4-dioxygenase" evidence="14">
    <location>
        <begin position="20"/>
        <end position="536"/>
    </location>
</feature>
<evidence type="ECO:0000256" key="3">
    <source>
        <dbReference type="ARBA" id="ARBA00004319"/>
    </source>
</evidence>
<evidence type="ECO:0000256" key="13">
    <source>
        <dbReference type="SAM" id="Coils"/>
    </source>
</evidence>
<evidence type="ECO:0000256" key="6">
    <source>
        <dbReference type="ARBA" id="ARBA00022723"/>
    </source>
</evidence>
<keyword evidence="7" id="KW-0256">Endoplasmic reticulum</keyword>
<organism evidence="16 17">
    <name type="scientific">Drosophila rubida</name>
    <dbReference type="NCBI Taxonomy" id="30044"/>
    <lineage>
        <taxon>Eukaryota</taxon>
        <taxon>Metazoa</taxon>
        <taxon>Ecdysozoa</taxon>
        <taxon>Arthropoda</taxon>
        <taxon>Hexapoda</taxon>
        <taxon>Insecta</taxon>
        <taxon>Pterygota</taxon>
        <taxon>Neoptera</taxon>
        <taxon>Endopterygota</taxon>
        <taxon>Diptera</taxon>
        <taxon>Brachycera</taxon>
        <taxon>Muscomorpha</taxon>
        <taxon>Ephydroidea</taxon>
        <taxon>Drosophilidae</taxon>
        <taxon>Drosophila</taxon>
    </lineage>
</organism>
<proteinExistence type="inferred from homology"/>
<dbReference type="InterPro" id="IPR013547">
    <property type="entry name" value="P4H_N"/>
</dbReference>
<dbReference type="SMART" id="SM00702">
    <property type="entry name" value="P4Hc"/>
    <property type="match status" value="1"/>
</dbReference>
<dbReference type="FunFam" id="2.60.120.620:FF:000011">
    <property type="entry name" value="Prolyl alpha subunit"/>
    <property type="match status" value="1"/>
</dbReference>
<keyword evidence="12" id="KW-0325">Glycoprotein</keyword>
<evidence type="ECO:0000313" key="16">
    <source>
        <dbReference type="EMBL" id="KAH8381549.1"/>
    </source>
</evidence>
<dbReference type="Pfam" id="PF13640">
    <property type="entry name" value="2OG-FeII_Oxy_3"/>
    <property type="match status" value="1"/>
</dbReference>
<dbReference type="GO" id="GO:0005788">
    <property type="term" value="C:endoplasmic reticulum lumen"/>
    <property type="evidence" value="ECO:0007669"/>
    <property type="project" value="UniProtKB-SubCell"/>
</dbReference>
<evidence type="ECO:0000256" key="10">
    <source>
        <dbReference type="ARBA" id="ARBA00023002"/>
    </source>
</evidence>
<dbReference type="Proteomes" id="UP001200034">
    <property type="component" value="Unassembled WGS sequence"/>
</dbReference>
<comment type="function">
    <text evidence="2">Catalyzes the post-translational formation of 4-hydroxyproline in -Xaa-Pro-Gly- sequences in collagens and other proteins.</text>
</comment>
<evidence type="ECO:0000259" key="15">
    <source>
        <dbReference type="PROSITE" id="PS51471"/>
    </source>
</evidence>